<protein>
    <recommendedName>
        <fullName evidence="5">Intersectin-EH binding protein Ibp1</fullName>
    </recommendedName>
</protein>
<accession>A0A1E8Q937</accession>
<gene>
    <name evidence="3" type="ORF">BEL07_07015</name>
</gene>
<evidence type="ECO:0000313" key="4">
    <source>
        <dbReference type="Proteomes" id="UP000178953"/>
    </source>
</evidence>
<sequence>MSLVSSPSRRLFVAAALAVGALGVPAVLASHVAPAGLHADCSGGEEMDVFTTTCTPFLVPNSPQGFDTTAANPDIPEIEGVPCTGRDSGACIGLSEDEAAAGPQPVPHSTISSSP</sequence>
<dbReference type="AlphaFoldDB" id="A0A1E8Q937"/>
<evidence type="ECO:0008006" key="5">
    <source>
        <dbReference type="Google" id="ProtNLM"/>
    </source>
</evidence>
<name>A0A1E8Q937_9MYCO</name>
<keyword evidence="4" id="KW-1185">Reference proteome</keyword>
<dbReference type="InterPro" id="IPR006311">
    <property type="entry name" value="TAT_signal"/>
</dbReference>
<feature type="chain" id="PRO_5030027167" description="Intersectin-EH binding protein Ibp1" evidence="2">
    <location>
        <begin position="30"/>
        <end position="115"/>
    </location>
</feature>
<organism evidence="3 4">
    <name type="scientific">Mycolicibacterium grossiae</name>
    <dbReference type="NCBI Taxonomy" id="1552759"/>
    <lineage>
        <taxon>Bacteria</taxon>
        <taxon>Bacillati</taxon>
        <taxon>Actinomycetota</taxon>
        <taxon>Actinomycetes</taxon>
        <taxon>Mycobacteriales</taxon>
        <taxon>Mycobacteriaceae</taxon>
        <taxon>Mycolicibacterium</taxon>
    </lineage>
</organism>
<comment type="caution">
    <text evidence="3">The sequence shown here is derived from an EMBL/GenBank/DDBJ whole genome shotgun (WGS) entry which is preliminary data.</text>
</comment>
<evidence type="ECO:0000256" key="2">
    <source>
        <dbReference type="SAM" id="SignalP"/>
    </source>
</evidence>
<dbReference type="Proteomes" id="UP000178953">
    <property type="component" value="Unassembled WGS sequence"/>
</dbReference>
<dbReference type="PROSITE" id="PS51318">
    <property type="entry name" value="TAT"/>
    <property type="match status" value="1"/>
</dbReference>
<feature type="signal peptide" evidence="2">
    <location>
        <begin position="1"/>
        <end position="29"/>
    </location>
</feature>
<reference evidence="3 4" key="1">
    <citation type="submission" date="2016-09" db="EMBL/GenBank/DDBJ databases">
        <title>genome sequence of Mycobacterium sp. 739 SCH.</title>
        <authorList>
            <person name="Greninger A.L."/>
            <person name="Qin X."/>
            <person name="Jerome K."/>
            <person name="Vora S."/>
            <person name="Quinn K."/>
        </authorList>
    </citation>
    <scope>NUCLEOTIDE SEQUENCE [LARGE SCALE GENOMIC DNA]</scope>
    <source>
        <strain evidence="3 4">SCH</strain>
    </source>
</reference>
<keyword evidence="2" id="KW-0732">Signal</keyword>
<evidence type="ECO:0000313" key="3">
    <source>
        <dbReference type="EMBL" id="OFJ54489.1"/>
    </source>
</evidence>
<feature type="region of interest" description="Disordered" evidence="1">
    <location>
        <begin position="94"/>
        <end position="115"/>
    </location>
</feature>
<dbReference type="OrthoDB" id="4729274at2"/>
<evidence type="ECO:0000256" key="1">
    <source>
        <dbReference type="SAM" id="MobiDB-lite"/>
    </source>
</evidence>
<dbReference type="RefSeq" id="WP_070352371.1">
    <property type="nucleotide sequence ID" value="NZ_CP043474.1"/>
</dbReference>
<proteinExistence type="predicted"/>
<dbReference type="EMBL" id="MCHX01000012">
    <property type="protein sequence ID" value="OFJ54489.1"/>
    <property type="molecule type" value="Genomic_DNA"/>
</dbReference>